<evidence type="ECO:0000256" key="2">
    <source>
        <dbReference type="ARBA" id="ARBA00008183"/>
    </source>
</evidence>
<dbReference type="GO" id="GO:0008199">
    <property type="term" value="F:ferric iron binding"/>
    <property type="evidence" value="ECO:0007669"/>
    <property type="project" value="InterPro"/>
</dbReference>
<dbReference type="InterPro" id="IPR020895">
    <property type="entry name" value="Frataxin_CS"/>
</dbReference>
<dbReference type="GO" id="GO:0005739">
    <property type="term" value="C:mitochondrion"/>
    <property type="evidence" value="ECO:0007669"/>
    <property type="project" value="UniProtKB-SubCell"/>
</dbReference>
<dbReference type="STRING" id="6832.A0A553NE40"/>
<evidence type="ECO:0000256" key="3">
    <source>
        <dbReference type="ARBA" id="ARBA00013107"/>
    </source>
</evidence>
<evidence type="ECO:0000256" key="11">
    <source>
        <dbReference type="ARBA" id="ARBA00023128"/>
    </source>
</evidence>
<dbReference type="PANTHER" id="PTHR16821:SF2">
    <property type="entry name" value="FRATAXIN, MITOCHONDRIAL"/>
    <property type="match status" value="1"/>
</dbReference>
<dbReference type="PANTHER" id="PTHR16821">
    <property type="entry name" value="FRATAXIN"/>
    <property type="match status" value="1"/>
</dbReference>
<evidence type="ECO:0000256" key="10">
    <source>
        <dbReference type="ARBA" id="ARBA00023065"/>
    </source>
</evidence>
<evidence type="ECO:0000256" key="5">
    <source>
        <dbReference type="ARBA" id="ARBA00022448"/>
    </source>
</evidence>
<evidence type="ECO:0000256" key="1">
    <source>
        <dbReference type="ARBA" id="ARBA00004173"/>
    </source>
</evidence>
<dbReference type="Gene3D" id="3.30.920.10">
    <property type="entry name" value="Frataxin/CyaY"/>
    <property type="match status" value="1"/>
</dbReference>
<dbReference type="GO" id="GO:0004322">
    <property type="term" value="F:ferroxidase activity"/>
    <property type="evidence" value="ECO:0007669"/>
    <property type="project" value="UniProtKB-EC"/>
</dbReference>
<dbReference type="GO" id="GO:0051537">
    <property type="term" value="F:2 iron, 2 sulfur cluster binding"/>
    <property type="evidence" value="ECO:0007669"/>
    <property type="project" value="TreeGrafter"/>
</dbReference>
<organism evidence="13 14">
    <name type="scientific">Tigriopus californicus</name>
    <name type="common">Marine copepod</name>
    <dbReference type="NCBI Taxonomy" id="6832"/>
    <lineage>
        <taxon>Eukaryota</taxon>
        <taxon>Metazoa</taxon>
        <taxon>Ecdysozoa</taxon>
        <taxon>Arthropoda</taxon>
        <taxon>Crustacea</taxon>
        <taxon>Multicrustacea</taxon>
        <taxon>Hexanauplia</taxon>
        <taxon>Copepoda</taxon>
        <taxon>Harpacticoida</taxon>
        <taxon>Harpacticidae</taxon>
        <taxon>Tigriopus</taxon>
    </lineage>
</organism>
<dbReference type="NCBIfam" id="TIGR03421">
    <property type="entry name" value="FeS_CyaY"/>
    <property type="match status" value="1"/>
</dbReference>
<dbReference type="GO" id="GO:0006879">
    <property type="term" value="P:intracellular iron ion homeostasis"/>
    <property type="evidence" value="ECO:0007669"/>
    <property type="project" value="UniProtKB-KW"/>
</dbReference>
<evidence type="ECO:0000313" key="13">
    <source>
        <dbReference type="EMBL" id="TRY63675.1"/>
    </source>
</evidence>
<proteinExistence type="inferred from homology"/>
<keyword evidence="5" id="KW-0813">Transport</keyword>
<dbReference type="NCBIfam" id="TIGR03422">
    <property type="entry name" value="mito_frataxin"/>
    <property type="match status" value="1"/>
</dbReference>
<dbReference type="GO" id="GO:0034986">
    <property type="term" value="F:iron chaperone activity"/>
    <property type="evidence" value="ECO:0007669"/>
    <property type="project" value="TreeGrafter"/>
</dbReference>
<dbReference type="EC" id="1.16.3.1" evidence="3"/>
<evidence type="ECO:0000256" key="8">
    <source>
        <dbReference type="ARBA" id="ARBA00023002"/>
    </source>
</evidence>
<keyword evidence="14" id="KW-1185">Reference proteome</keyword>
<comment type="caution">
    <text evidence="13">The sequence shown here is derived from an EMBL/GenBank/DDBJ whole genome shotgun (WGS) entry which is preliminary data.</text>
</comment>
<keyword evidence="10" id="KW-0406">Ion transport</keyword>
<dbReference type="GO" id="GO:0008198">
    <property type="term" value="F:ferrous iron binding"/>
    <property type="evidence" value="ECO:0007669"/>
    <property type="project" value="TreeGrafter"/>
</dbReference>
<name>A0A553NE40_TIGCA</name>
<dbReference type="OrthoDB" id="1897642at2759"/>
<dbReference type="InterPro" id="IPR002908">
    <property type="entry name" value="Frataxin/CyaY"/>
</dbReference>
<dbReference type="Pfam" id="PF01491">
    <property type="entry name" value="Frataxin_Cyay"/>
    <property type="match status" value="1"/>
</dbReference>
<dbReference type="PRINTS" id="PR00904">
    <property type="entry name" value="FRATAXIN"/>
</dbReference>
<dbReference type="GO" id="GO:0016226">
    <property type="term" value="P:iron-sulfur cluster assembly"/>
    <property type="evidence" value="ECO:0007669"/>
    <property type="project" value="InterPro"/>
</dbReference>
<sequence>MSRGTIIFRQVLQQTVSRRQSVLQSSRIPQFHPHQFPAFKLGPIRLLSVQKPFNFDKEAEETLESLGDKFEDLLDSNPSMVGSDVSLSNGVLTVETPEHGTYVINKQGPNQQIWLSSPLSGPARFDYIDGQWIYKHTNESLHQLLNREIGETILQIDNANFHECHNGSS</sequence>
<comment type="subcellular location">
    <subcellularLocation>
        <location evidence="1">Mitochondrion</location>
    </subcellularLocation>
</comment>
<comment type="similarity">
    <text evidence="2">Belongs to the frataxin family.</text>
</comment>
<dbReference type="InterPro" id="IPR017789">
    <property type="entry name" value="Frataxin"/>
</dbReference>
<dbReference type="EMBL" id="VCGU01000458">
    <property type="protein sequence ID" value="TRY63675.1"/>
    <property type="molecule type" value="Genomic_DNA"/>
</dbReference>
<gene>
    <name evidence="13" type="ORF">TCAL_16567</name>
</gene>
<dbReference type="InterPro" id="IPR036524">
    <property type="entry name" value="Frataxin/CyaY_sf"/>
</dbReference>
<keyword evidence="8" id="KW-0560">Oxidoreductase</keyword>
<evidence type="ECO:0000256" key="4">
    <source>
        <dbReference type="ARBA" id="ARBA00022434"/>
    </source>
</evidence>
<accession>A0A553NE40</accession>
<dbReference type="PROSITE" id="PS01344">
    <property type="entry name" value="FRATAXIN_1"/>
    <property type="match status" value="1"/>
</dbReference>
<dbReference type="AlphaFoldDB" id="A0A553NE40"/>
<dbReference type="PROSITE" id="PS50810">
    <property type="entry name" value="FRATAXIN_2"/>
    <property type="match status" value="1"/>
</dbReference>
<keyword evidence="6" id="KW-0410">Iron transport</keyword>
<comment type="catalytic activity">
    <reaction evidence="12">
        <text>4 Fe(2+) + O2 + 4 H(+) = 4 Fe(3+) + 2 H2O</text>
        <dbReference type="Rhea" id="RHEA:11148"/>
        <dbReference type="ChEBI" id="CHEBI:15377"/>
        <dbReference type="ChEBI" id="CHEBI:15378"/>
        <dbReference type="ChEBI" id="CHEBI:15379"/>
        <dbReference type="ChEBI" id="CHEBI:29033"/>
        <dbReference type="ChEBI" id="CHEBI:29034"/>
        <dbReference type="EC" id="1.16.3.1"/>
    </reaction>
</comment>
<dbReference type="SMART" id="SM01219">
    <property type="entry name" value="Frataxin_Cyay"/>
    <property type="match status" value="1"/>
</dbReference>
<keyword evidence="4" id="KW-0409">Iron storage</keyword>
<dbReference type="Proteomes" id="UP000318571">
    <property type="component" value="Chromosome 10"/>
</dbReference>
<evidence type="ECO:0000256" key="6">
    <source>
        <dbReference type="ARBA" id="ARBA00022496"/>
    </source>
</evidence>
<evidence type="ECO:0000256" key="7">
    <source>
        <dbReference type="ARBA" id="ARBA00022946"/>
    </source>
</evidence>
<evidence type="ECO:0000256" key="9">
    <source>
        <dbReference type="ARBA" id="ARBA00023004"/>
    </source>
</evidence>
<dbReference type="SUPFAM" id="SSF55387">
    <property type="entry name" value="Frataxin/Nqo15-like"/>
    <property type="match status" value="1"/>
</dbReference>
<evidence type="ECO:0000313" key="14">
    <source>
        <dbReference type="Proteomes" id="UP000318571"/>
    </source>
</evidence>
<protein>
    <recommendedName>
        <fullName evidence="3">ferroxidase</fullName>
        <ecNumber evidence="3">1.16.3.1</ecNumber>
    </recommendedName>
</protein>
<keyword evidence="11" id="KW-0496">Mitochondrion</keyword>
<reference evidence="13 14" key="1">
    <citation type="journal article" date="2018" name="Nat. Ecol. Evol.">
        <title>Genomic signatures of mitonuclear coevolution across populations of Tigriopus californicus.</title>
        <authorList>
            <person name="Barreto F.S."/>
            <person name="Watson E.T."/>
            <person name="Lima T.G."/>
            <person name="Willett C.S."/>
            <person name="Edmands S."/>
            <person name="Li W."/>
            <person name="Burton R.S."/>
        </authorList>
    </citation>
    <scope>NUCLEOTIDE SEQUENCE [LARGE SCALE GENOMIC DNA]</scope>
    <source>
        <strain evidence="13 14">San Diego</strain>
    </source>
</reference>
<keyword evidence="9" id="KW-0408">Iron</keyword>
<evidence type="ECO:0000256" key="12">
    <source>
        <dbReference type="ARBA" id="ARBA00047990"/>
    </source>
</evidence>
<dbReference type="GO" id="GO:0006826">
    <property type="term" value="P:iron ion transport"/>
    <property type="evidence" value="ECO:0007669"/>
    <property type="project" value="UniProtKB-KW"/>
</dbReference>
<keyword evidence="7" id="KW-0809">Transit peptide</keyword>